<protein>
    <submittedName>
        <fullName evidence="3">Amidohydrolase</fullName>
    </submittedName>
</protein>
<keyword evidence="4" id="KW-1185">Reference proteome</keyword>
<dbReference type="InterPro" id="IPR032466">
    <property type="entry name" value="Metal_Hydrolase"/>
</dbReference>
<dbReference type="Proteomes" id="UP000242258">
    <property type="component" value="Unassembled WGS sequence"/>
</dbReference>
<dbReference type="Gene3D" id="3.20.20.140">
    <property type="entry name" value="Metal-dependent hydrolases"/>
    <property type="match status" value="2"/>
</dbReference>
<reference evidence="4" key="1">
    <citation type="submission" date="2016-09" db="EMBL/GenBank/DDBJ databases">
        <authorList>
            <person name="Wan X."/>
            <person name="Hou S."/>
        </authorList>
    </citation>
    <scope>NUCLEOTIDE SEQUENCE [LARGE SCALE GENOMIC DNA]</scope>
    <source>
        <strain evidence="4">KH87</strain>
    </source>
</reference>
<proteinExistence type="predicted"/>
<dbReference type="RefSeq" id="WP_070048817.1">
    <property type="nucleotide sequence ID" value="NZ_CBCSDO010000006.1"/>
</dbReference>
<name>A0A1E7Q563_9GAMM</name>
<dbReference type="InterPro" id="IPR011059">
    <property type="entry name" value="Metal-dep_hydrolase_composite"/>
</dbReference>
<dbReference type="SUPFAM" id="SSF51556">
    <property type="entry name" value="Metallo-dependent hydrolases"/>
    <property type="match status" value="1"/>
</dbReference>
<evidence type="ECO:0000313" key="3">
    <source>
        <dbReference type="EMBL" id="OEY69251.1"/>
    </source>
</evidence>
<dbReference type="EMBL" id="MKEK01000001">
    <property type="protein sequence ID" value="OEY69251.1"/>
    <property type="molecule type" value="Genomic_DNA"/>
</dbReference>
<dbReference type="InterPro" id="IPR006680">
    <property type="entry name" value="Amidohydro-rel"/>
</dbReference>
<organism evidence="3 4">
    <name type="scientific">Rheinheimera salexigens</name>
    <dbReference type="NCBI Taxonomy" id="1628148"/>
    <lineage>
        <taxon>Bacteria</taxon>
        <taxon>Pseudomonadati</taxon>
        <taxon>Pseudomonadota</taxon>
        <taxon>Gammaproteobacteria</taxon>
        <taxon>Chromatiales</taxon>
        <taxon>Chromatiaceae</taxon>
        <taxon>Rheinheimera</taxon>
    </lineage>
</organism>
<dbReference type="InterPro" id="IPR051781">
    <property type="entry name" value="Metallo-dep_Hydrolase"/>
</dbReference>
<dbReference type="OrthoDB" id="783596at2"/>
<dbReference type="PANTHER" id="PTHR43135:SF3">
    <property type="entry name" value="ALPHA-D-RIBOSE 1-METHYLPHOSPHONATE 5-TRIPHOSPHATE DIPHOSPHATASE"/>
    <property type="match status" value="1"/>
</dbReference>
<dbReference type="Pfam" id="PF01979">
    <property type="entry name" value="Amidohydro_1"/>
    <property type="match status" value="1"/>
</dbReference>
<dbReference type="PANTHER" id="PTHR43135">
    <property type="entry name" value="ALPHA-D-RIBOSE 1-METHYLPHOSPHONATE 5-TRIPHOSPHATE DIPHOSPHATASE"/>
    <property type="match status" value="1"/>
</dbReference>
<dbReference type="STRING" id="1628148.BI198_06450"/>
<evidence type="ECO:0000256" key="1">
    <source>
        <dbReference type="SAM" id="SignalP"/>
    </source>
</evidence>
<keyword evidence="3" id="KW-0378">Hydrolase</keyword>
<evidence type="ECO:0000313" key="4">
    <source>
        <dbReference type="Proteomes" id="UP000242258"/>
    </source>
</evidence>
<accession>A0A1E7Q563</accession>
<gene>
    <name evidence="3" type="ORF">BI198_06450</name>
</gene>
<dbReference type="GO" id="GO:0016810">
    <property type="term" value="F:hydrolase activity, acting on carbon-nitrogen (but not peptide) bonds"/>
    <property type="evidence" value="ECO:0007669"/>
    <property type="project" value="InterPro"/>
</dbReference>
<feature type="domain" description="Amidohydrolase-related" evidence="2">
    <location>
        <begin position="327"/>
        <end position="417"/>
    </location>
</feature>
<dbReference type="SUPFAM" id="SSF51338">
    <property type="entry name" value="Composite domain of metallo-dependent hydrolases"/>
    <property type="match status" value="1"/>
</dbReference>
<evidence type="ECO:0000259" key="2">
    <source>
        <dbReference type="Pfam" id="PF01979"/>
    </source>
</evidence>
<feature type="signal peptide" evidence="1">
    <location>
        <begin position="1"/>
        <end position="29"/>
    </location>
</feature>
<dbReference type="AlphaFoldDB" id="A0A1E7Q563"/>
<sequence>MKLHTISLSIALALSSSVASLAFTAPAQAHDMVPGAVQQTPILLTGLTVHTVVNGLQVDTDVLIDQGKIAAIGKDLTAPAGAKVLALDGKHLYPGLIALANQLGLIEISAVRATNDSKEVTNTNPDIRAKVAYNADSEVIPTIRSNGFTHSMIYPAGAMLMGQSSLMQLDSWNYQDAVTKDDTGLHVNWPNADTVGSRWNPKPADEVRKANAKQLKQLQQYFADAKAYYDAEQEGLNYGKDSRWQAMLALFNGELPLFVHADDARQIQQAMLLAKQYKLALTIVGGRDSWRIADELAANNVAVIYTAPFGLPTRGDESYAQAYKTPAVLQQAGVKFALSLDGYWDTRNLVFAAGQAINYGLTPEQALRSVTINAAQIAGADASLGSIEVGKAASLVVSDGDIFDYITHKVSYMWIDGREVDLNNRNKQLHDKYKQRIN</sequence>
<feature type="chain" id="PRO_5009200461" evidence="1">
    <location>
        <begin position="30"/>
        <end position="438"/>
    </location>
</feature>
<comment type="caution">
    <text evidence="3">The sequence shown here is derived from an EMBL/GenBank/DDBJ whole genome shotgun (WGS) entry which is preliminary data.</text>
</comment>
<keyword evidence="1" id="KW-0732">Signal</keyword>